<accession>A0A5C8P4H1</accession>
<dbReference type="InterPro" id="IPR007459">
    <property type="entry name" value="DNA_pol3_chi"/>
</dbReference>
<dbReference type="NCBIfam" id="NF004348">
    <property type="entry name" value="PRK05728.1-5"/>
    <property type="match status" value="1"/>
</dbReference>
<gene>
    <name evidence="1" type="ORF">FHP08_01440</name>
</gene>
<proteinExistence type="predicted"/>
<evidence type="ECO:0000313" key="1">
    <source>
        <dbReference type="EMBL" id="TXL68379.1"/>
    </source>
</evidence>
<dbReference type="SUPFAM" id="SSF102400">
    <property type="entry name" value="DNA polymerase III chi subunit"/>
    <property type="match status" value="1"/>
</dbReference>
<dbReference type="GO" id="GO:0006260">
    <property type="term" value="P:DNA replication"/>
    <property type="evidence" value="ECO:0007669"/>
    <property type="project" value="InterPro"/>
</dbReference>
<dbReference type="Proteomes" id="UP000321548">
    <property type="component" value="Unassembled WGS sequence"/>
</dbReference>
<dbReference type="GO" id="GO:0003677">
    <property type="term" value="F:DNA binding"/>
    <property type="evidence" value="ECO:0007669"/>
    <property type="project" value="InterPro"/>
</dbReference>
<reference evidence="1 2" key="1">
    <citation type="submission" date="2019-06" db="EMBL/GenBank/DDBJ databases">
        <title>Quisquiliibacterium sp. nov., isolated from a maize field.</title>
        <authorList>
            <person name="Lin S.-Y."/>
            <person name="Tsai C.-F."/>
            <person name="Young C.-C."/>
        </authorList>
    </citation>
    <scope>NUCLEOTIDE SEQUENCE [LARGE SCALE GENOMIC DNA]</scope>
    <source>
        <strain evidence="1 2">CC-CFT501</strain>
    </source>
</reference>
<dbReference type="OrthoDB" id="5297568at2"/>
<dbReference type="Gene3D" id="3.40.50.10110">
    <property type="entry name" value="DNA polymerase III subunit chi"/>
    <property type="match status" value="1"/>
</dbReference>
<dbReference type="Pfam" id="PF04364">
    <property type="entry name" value="DNA_pol3_chi"/>
    <property type="match status" value="1"/>
</dbReference>
<keyword evidence="2" id="KW-1185">Reference proteome</keyword>
<dbReference type="EMBL" id="VDUY01000001">
    <property type="protein sequence ID" value="TXL68379.1"/>
    <property type="molecule type" value="Genomic_DNA"/>
</dbReference>
<dbReference type="GO" id="GO:0003887">
    <property type="term" value="F:DNA-directed DNA polymerase activity"/>
    <property type="evidence" value="ECO:0007669"/>
    <property type="project" value="InterPro"/>
</dbReference>
<protein>
    <submittedName>
        <fullName evidence="1">DNA polymerase III subunit chi</fullName>
    </submittedName>
</protein>
<dbReference type="PANTHER" id="PTHR38767:SF1">
    <property type="entry name" value="DNA POLYMERASE III SUBUNIT CHI"/>
    <property type="match status" value="1"/>
</dbReference>
<name>A0A5C8P4H1_9BURK</name>
<dbReference type="RefSeq" id="WP_147702520.1">
    <property type="nucleotide sequence ID" value="NZ_VDUY01000001.1"/>
</dbReference>
<sequence length="142" mass="16142">MTRVDFHINVPDKLAYGCRLVRKAYQSGRQVLVWCDDPVMLAEFDRLLWTFSAGDFIPHVAASDPLAADTPVLLAADAPEVAHHDVLVNLGQRTPPNFSRFDRLIELVSIDDEDKGLARERFRFYRDRGYPMQTHDRASGAE</sequence>
<dbReference type="PANTHER" id="PTHR38767">
    <property type="entry name" value="DNA POLYMERASE III SUBUNIT CHI"/>
    <property type="match status" value="1"/>
</dbReference>
<dbReference type="AlphaFoldDB" id="A0A5C8P4H1"/>
<dbReference type="GO" id="GO:0032298">
    <property type="term" value="P:positive regulation of DNA-templated DNA replication initiation"/>
    <property type="evidence" value="ECO:0007669"/>
    <property type="project" value="TreeGrafter"/>
</dbReference>
<evidence type="ECO:0000313" key="2">
    <source>
        <dbReference type="Proteomes" id="UP000321548"/>
    </source>
</evidence>
<organism evidence="1 2">
    <name type="scientific">Zeimonas arvi</name>
    <dbReference type="NCBI Taxonomy" id="2498847"/>
    <lineage>
        <taxon>Bacteria</taxon>
        <taxon>Pseudomonadati</taxon>
        <taxon>Pseudomonadota</taxon>
        <taxon>Betaproteobacteria</taxon>
        <taxon>Burkholderiales</taxon>
        <taxon>Burkholderiaceae</taxon>
        <taxon>Zeimonas</taxon>
    </lineage>
</organism>
<comment type="caution">
    <text evidence="1">The sequence shown here is derived from an EMBL/GenBank/DDBJ whole genome shotgun (WGS) entry which is preliminary data.</text>
</comment>
<dbReference type="InterPro" id="IPR036768">
    <property type="entry name" value="PolIII_chi_sf"/>
</dbReference>